<evidence type="ECO:0000313" key="4">
    <source>
        <dbReference type="Proteomes" id="UP000319671"/>
    </source>
</evidence>
<dbReference type="RefSeq" id="WP_144567101.1">
    <property type="nucleotide sequence ID" value="NZ_VIVN01000012.1"/>
</dbReference>
<keyword evidence="1" id="KW-0812">Transmembrane</keyword>
<dbReference type="AlphaFoldDB" id="A0A561CWX6"/>
<feature type="transmembrane region" description="Helical" evidence="1">
    <location>
        <begin position="100"/>
        <end position="121"/>
    </location>
</feature>
<gene>
    <name evidence="3" type="ORF">FB550_11237</name>
</gene>
<dbReference type="PANTHER" id="PTHR36834:SF1">
    <property type="entry name" value="INTEGRAL MEMBRANE PROTEIN"/>
    <property type="match status" value="1"/>
</dbReference>
<sequence>MKLIFKLILTLILCVYIAILSKLILFKYIPLSQIIEHFNFTYDGYHWRDNNFVPFKTIYFYMYLADINLNIRIENLVGNIIGFVPFGFILPLLSKGFQKLSTVTITTFILSLTFEIIQLVFEFGSFDVDDLILNTLGGILGYIPCKILQVTTVKNIQNKNT</sequence>
<dbReference type="Proteomes" id="UP000319671">
    <property type="component" value="Unassembled WGS sequence"/>
</dbReference>
<evidence type="ECO:0000259" key="2">
    <source>
        <dbReference type="Pfam" id="PF04892"/>
    </source>
</evidence>
<reference evidence="3 4" key="1">
    <citation type="submission" date="2019-06" db="EMBL/GenBank/DDBJ databases">
        <title>Sorghum-associated microbial communities from plants grown in Nebraska, USA.</title>
        <authorList>
            <person name="Schachtman D."/>
        </authorList>
    </citation>
    <scope>NUCLEOTIDE SEQUENCE [LARGE SCALE GENOMIC DNA]</scope>
    <source>
        <strain evidence="3 4">2482</strain>
    </source>
</reference>
<dbReference type="Pfam" id="PF04892">
    <property type="entry name" value="VanZ"/>
    <property type="match status" value="1"/>
</dbReference>
<dbReference type="InterPro" id="IPR006976">
    <property type="entry name" value="VanZ-like"/>
</dbReference>
<keyword evidence="4" id="KW-1185">Reference proteome</keyword>
<feature type="domain" description="VanZ-like" evidence="2">
    <location>
        <begin position="14"/>
        <end position="148"/>
    </location>
</feature>
<evidence type="ECO:0000313" key="3">
    <source>
        <dbReference type="EMBL" id="TWD95675.1"/>
    </source>
</evidence>
<name>A0A561CWX6_9BACI</name>
<keyword evidence="1" id="KW-1133">Transmembrane helix</keyword>
<feature type="transmembrane region" description="Helical" evidence="1">
    <location>
        <begin position="76"/>
        <end position="93"/>
    </location>
</feature>
<dbReference type="InterPro" id="IPR053150">
    <property type="entry name" value="Teicoplanin_resist-assoc"/>
</dbReference>
<accession>A0A561CWX6</accession>
<protein>
    <submittedName>
        <fullName evidence="3">VanZ like protein</fullName>
    </submittedName>
</protein>
<dbReference type="EMBL" id="VIVN01000012">
    <property type="protein sequence ID" value="TWD95675.1"/>
    <property type="molecule type" value="Genomic_DNA"/>
</dbReference>
<evidence type="ECO:0000256" key="1">
    <source>
        <dbReference type="SAM" id="Phobius"/>
    </source>
</evidence>
<proteinExistence type="predicted"/>
<dbReference type="PANTHER" id="PTHR36834">
    <property type="entry name" value="MEMBRANE PROTEIN-RELATED"/>
    <property type="match status" value="1"/>
</dbReference>
<feature type="transmembrane region" description="Helical" evidence="1">
    <location>
        <begin position="7"/>
        <end position="29"/>
    </location>
</feature>
<keyword evidence="1" id="KW-0472">Membrane</keyword>
<comment type="caution">
    <text evidence="3">The sequence shown here is derived from an EMBL/GenBank/DDBJ whole genome shotgun (WGS) entry which is preliminary data.</text>
</comment>
<organism evidence="3 4">
    <name type="scientific">Neobacillus bataviensis</name>
    <dbReference type="NCBI Taxonomy" id="220685"/>
    <lineage>
        <taxon>Bacteria</taxon>
        <taxon>Bacillati</taxon>
        <taxon>Bacillota</taxon>
        <taxon>Bacilli</taxon>
        <taxon>Bacillales</taxon>
        <taxon>Bacillaceae</taxon>
        <taxon>Neobacillus</taxon>
    </lineage>
</organism>